<keyword evidence="4" id="KW-0239">DNA-directed DNA polymerase</keyword>
<dbReference type="EC" id="2.7.7.7" evidence="1"/>
<feature type="non-terminal residue" evidence="6">
    <location>
        <position position="58"/>
    </location>
</feature>
<evidence type="ECO:0000313" key="6">
    <source>
        <dbReference type="EMBL" id="ABO40790.1"/>
    </source>
</evidence>
<protein>
    <recommendedName>
        <fullName evidence="1">DNA-directed DNA polymerase</fullName>
        <ecNumber evidence="1">2.7.7.7</ecNumber>
    </recommendedName>
</protein>
<dbReference type="GO" id="GO:0003887">
    <property type="term" value="F:DNA-directed DNA polymerase activity"/>
    <property type="evidence" value="ECO:0007669"/>
    <property type="project" value="UniProtKB-KW"/>
</dbReference>
<dbReference type="EMBL" id="EF125074">
    <property type="protein sequence ID" value="ABO40790.1"/>
    <property type="molecule type" value="Genomic_DNA"/>
</dbReference>
<dbReference type="InterPro" id="IPR023211">
    <property type="entry name" value="DNA_pol_palm_dom_sf"/>
</dbReference>
<keyword evidence="3" id="KW-0548">Nucleotidyltransferase</keyword>
<evidence type="ECO:0000259" key="5">
    <source>
        <dbReference type="Pfam" id="PF00136"/>
    </source>
</evidence>
<evidence type="ECO:0000256" key="1">
    <source>
        <dbReference type="ARBA" id="ARBA00012417"/>
    </source>
</evidence>
<proteinExistence type="predicted"/>
<dbReference type="Pfam" id="PF00136">
    <property type="entry name" value="DNA_pol_B"/>
    <property type="match status" value="1"/>
</dbReference>
<name>A7KAX6_9BETA</name>
<feature type="domain" description="DNA-directed DNA polymerase family B multifunctional" evidence="5">
    <location>
        <begin position="2"/>
        <end position="46"/>
    </location>
</feature>
<keyword evidence="2" id="KW-0808">Transferase</keyword>
<dbReference type="SUPFAM" id="SSF56672">
    <property type="entry name" value="DNA/RNA polymerases"/>
    <property type="match status" value="1"/>
</dbReference>
<dbReference type="GO" id="GO:0003677">
    <property type="term" value="F:DNA binding"/>
    <property type="evidence" value="ECO:0007669"/>
    <property type="project" value="InterPro"/>
</dbReference>
<accession>A7KAX6</accession>
<evidence type="ECO:0000256" key="2">
    <source>
        <dbReference type="ARBA" id="ARBA00022679"/>
    </source>
</evidence>
<evidence type="ECO:0000256" key="3">
    <source>
        <dbReference type="ARBA" id="ARBA00022695"/>
    </source>
</evidence>
<evidence type="ECO:0000256" key="4">
    <source>
        <dbReference type="ARBA" id="ARBA00022932"/>
    </source>
</evidence>
<sequence>ASGMLPCLAVASSITKIGRDMLIATMEYVHEHGARPEYLERLGFPTEGIDREALRVRV</sequence>
<dbReference type="InterPro" id="IPR043502">
    <property type="entry name" value="DNA/RNA_pol_sf"/>
</dbReference>
<organism evidence="6">
    <name type="scientific">Microtus agrestis cytomegalovirus 1</name>
    <dbReference type="NCBI Taxonomy" id="431626"/>
    <lineage>
        <taxon>Viruses</taxon>
        <taxon>Duplodnaviria</taxon>
        <taxon>Heunggongvirae</taxon>
        <taxon>Peploviricota</taxon>
        <taxon>Herviviricetes</taxon>
        <taxon>Herpesvirales</taxon>
        <taxon>Orthoherpesviridae</taxon>
        <taxon>Betaherpesvirinae</taxon>
        <taxon>Cytomegalovirus</taxon>
    </lineage>
</organism>
<feature type="non-terminal residue" evidence="6">
    <location>
        <position position="1"/>
    </location>
</feature>
<gene>
    <name evidence="6" type="primary">DPOL</name>
</gene>
<dbReference type="Gene3D" id="3.90.1600.10">
    <property type="entry name" value="Palm domain of DNA polymerase"/>
    <property type="match status" value="1"/>
</dbReference>
<dbReference type="GO" id="GO:0000166">
    <property type="term" value="F:nucleotide binding"/>
    <property type="evidence" value="ECO:0007669"/>
    <property type="project" value="InterPro"/>
</dbReference>
<dbReference type="InterPro" id="IPR006134">
    <property type="entry name" value="DNA-dir_DNA_pol_B_multi_dom"/>
</dbReference>
<reference evidence="6" key="1">
    <citation type="journal article" date="2007" name="J. Virol.">
        <title>Identification of novel rodent herpesviruses, including the first gammaherpesvirus of Mus musculus.</title>
        <authorList>
            <person name="Ehlers B."/>
            <person name="Kuchler J."/>
            <person name="Yasmum N."/>
            <person name="Dural G."/>
            <person name="Voigt S."/>
            <person name="Schmidt-Chanasit J."/>
            <person name="Jakel T."/>
            <person name="Matuschka F.R."/>
            <person name="Richter D."/>
            <person name="Essbauer S."/>
            <person name="Hughes D.J."/>
            <person name="Summers C."/>
            <person name="Bennett M."/>
            <person name="Stewart J.P."/>
            <person name="Ulrich R.G."/>
        </authorList>
    </citation>
    <scope>NUCLEOTIDE SEQUENCE</scope>
    <source>
        <strain evidence="6">3596</strain>
    </source>
</reference>